<reference evidence="2 3" key="1">
    <citation type="journal article" date="2023" name="G3 (Bethesda)">
        <title>A chromosome-level genome assembly of Zasmidium syzygii isolated from banana leaves.</title>
        <authorList>
            <person name="van Westerhoven A.C."/>
            <person name="Mehrabi R."/>
            <person name="Talebi R."/>
            <person name="Steentjes M.B.F."/>
            <person name="Corcolon B."/>
            <person name="Chong P.A."/>
            <person name="Kema G.H.J."/>
            <person name="Seidl M.F."/>
        </authorList>
    </citation>
    <scope>NUCLEOTIDE SEQUENCE [LARGE SCALE GENOMIC DNA]</scope>
    <source>
        <strain evidence="2 3">P124</strain>
    </source>
</reference>
<feature type="compositionally biased region" description="Basic and acidic residues" evidence="1">
    <location>
        <begin position="175"/>
        <end position="198"/>
    </location>
</feature>
<comment type="caution">
    <text evidence="2">The sequence shown here is derived from an EMBL/GenBank/DDBJ whole genome shotgun (WGS) entry which is preliminary data.</text>
</comment>
<dbReference type="Proteomes" id="UP001305779">
    <property type="component" value="Unassembled WGS sequence"/>
</dbReference>
<keyword evidence="3" id="KW-1185">Reference proteome</keyword>
<proteinExistence type="predicted"/>
<evidence type="ECO:0000313" key="3">
    <source>
        <dbReference type="Proteomes" id="UP001305779"/>
    </source>
</evidence>
<dbReference type="EMBL" id="JAXOVC010000009">
    <property type="protein sequence ID" value="KAK4497586.1"/>
    <property type="molecule type" value="Genomic_DNA"/>
</dbReference>
<organism evidence="2 3">
    <name type="scientific">Zasmidium cellare</name>
    <name type="common">Wine cellar mold</name>
    <name type="synonym">Racodium cellare</name>
    <dbReference type="NCBI Taxonomy" id="395010"/>
    <lineage>
        <taxon>Eukaryota</taxon>
        <taxon>Fungi</taxon>
        <taxon>Dikarya</taxon>
        <taxon>Ascomycota</taxon>
        <taxon>Pezizomycotina</taxon>
        <taxon>Dothideomycetes</taxon>
        <taxon>Dothideomycetidae</taxon>
        <taxon>Mycosphaerellales</taxon>
        <taxon>Mycosphaerellaceae</taxon>
        <taxon>Zasmidium</taxon>
    </lineage>
</organism>
<protein>
    <submittedName>
        <fullName evidence="2">Uncharacterized protein</fullName>
    </submittedName>
</protein>
<sequence length="279" mass="31476">MEAMSQWNALNHSPPSEFDEIQYLEQETESMISKLQRQGNLPVSRLHEQIDFSKQKFDGLQEDLQEATGKAKGTLRLEEKVKSLESQVNAHAGVMSSAPPPDIKSSPIPAKSAISSLVGEGISSHRFRSPAELTQELERRKRTADIPTPNNRLTKTARARPFPASSESESTIAHFPEHHAHEENRRSDPHTEHPREAQDTVTWDPPFDFKILAKDSGDDMSSEIRLVQLSKELKDQLVVVKARCLAEWPRGHKNMKAFDLGQIVGWMHCYRKLILDSSG</sequence>
<evidence type="ECO:0000313" key="2">
    <source>
        <dbReference type="EMBL" id="KAK4497586.1"/>
    </source>
</evidence>
<gene>
    <name evidence="2" type="ORF">PRZ48_012037</name>
</gene>
<accession>A0ABR0E8P0</accession>
<feature type="region of interest" description="Disordered" evidence="1">
    <location>
        <begin position="138"/>
        <end position="200"/>
    </location>
</feature>
<evidence type="ECO:0000256" key="1">
    <source>
        <dbReference type="SAM" id="MobiDB-lite"/>
    </source>
</evidence>
<name>A0ABR0E8P0_ZASCE</name>